<evidence type="ECO:0000256" key="7">
    <source>
        <dbReference type="SAM" id="Coils"/>
    </source>
</evidence>
<keyword evidence="3" id="KW-0813">Transport</keyword>
<dbReference type="PANTHER" id="PTHR12965:SF0">
    <property type="entry name" value="VACUOLAR PROTEIN SORTING-ASSOCIATED PROTEIN 54"/>
    <property type="match status" value="1"/>
</dbReference>
<evidence type="ECO:0000256" key="4">
    <source>
        <dbReference type="ARBA" id="ARBA00022927"/>
    </source>
</evidence>
<evidence type="ECO:0000256" key="2">
    <source>
        <dbReference type="ARBA" id="ARBA00009150"/>
    </source>
</evidence>
<keyword evidence="10" id="KW-1185">Reference proteome</keyword>
<sequence>MLENSDGNSVLQKLLELIVGLRMSKGSSPLSTESNGPPERTLPSGRVANFSGKEVGMSPSPMADDSGSLNDDLVSVYSSANRTEKFLFSSGRLSIDSTSVRRSIDSSSVWGKQGRLYAPGSEIHSGSMEFSPLGNNSIYELVMNTRRKNWLRHPTTDEIPPVVLSKVQIPESWRESTSAYVDEIKNSYETFERTNNLETIKGLGRLQLDEIGRDEEFPGQQNNSENEQFISQGNKGALDTVPNLYFDENFKLDDSRTFKEVIDDIDLQLDHLYSESSTDRESFYQEIEERLSSYLDCIETLLVTEISKSSNSFFFALEDVEKIESKAANAVEKLGKLSQKLKEAGKEQVQGRITILKKLIKRKNVEKLEQGLLQAKLVLQLVENCKSLYNEKEFEDCLDMIGHVNNMLKGDDDNDTYVQELTRKWPYKLSDLASAAAFESTNNYLTNVLIEIGGSYSVDLSDILLNDIRSTYSPESEIQNTGLKDISSNPWKKDTEKDATLTQNIKPLIVNLIRCEELASSFGLYNERFIAELKGIIKDFLPKSQETDGNAADKSTDSKAAGSGSKLSRLLRDMTPSEFQQMLKTVFVREVEAFRRLSRHQKILLDVGLGAITAKQGSSDTNLDNAVQLDINPAFHEGIRTVQLRMGKIIAVRRDLSCKLRYDHFLELCSICFWFDRECESITGEFLTKYLRDVMTMQIKNYIASLNSKNLQTIRHGIDEEKWTPFIVDSDLQRDVNDIVACAHMSPSRWLSFMDLTAKLPEEAETENPSGTPKGHKKSVVVNDKTFVASNALLTTIEILKGILVLTVNFPTQFLSITEKMCYDLIMYFNGRAMASVCGPEGTPSTKNGKNLSILGESLDCLAEFAVIVQSIYQRLGSGSKDFEPLSPGTYSKLLQTFQTSSDKLYQAHAPPPPV</sequence>
<dbReference type="GO" id="GO:0006896">
    <property type="term" value="P:Golgi to vacuole transport"/>
    <property type="evidence" value="ECO:0007669"/>
    <property type="project" value="TreeGrafter"/>
</dbReference>
<feature type="region of interest" description="Disordered" evidence="8">
    <location>
        <begin position="547"/>
        <end position="566"/>
    </location>
</feature>
<evidence type="ECO:0000256" key="1">
    <source>
        <dbReference type="ARBA" id="ARBA00004601"/>
    </source>
</evidence>
<evidence type="ECO:0000313" key="9">
    <source>
        <dbReference type="EMBL" id="CUS21586.1"/>
    </source>
</evidence>
<keyword evidence="4" id="KW-0653">Protein transport</keyword>
<proteinExistence type="inferred from homology"/>
<dbReference type="OrthoDB" id="10259024at2759"/>
<dbReference type="InterPro" id="IPR039745">
    <property type="entry name" value="Vps54"/>
</dbReference>
<evidence type="ECO:0000313" key="10">
    <source>
        <dbReference type="Proteomes" id="UP000236544"/>
    </source>
</evidence>
<evidence type="ECO:0000256" key="8">
    <source>
        <dbReference type="SAM" id="MobiDB-lite"/>
    </source>
</evidence>
<keyword evidence="5" id="KW-0333">Golgi apparatus</keyword>
<name>A0A0P1KRU4_9SACH</name>
<dbReference type="GO" id="GO:0005829">
    <property type="term" value="C:cytosol"/>
    <property type="evidence" value="ECO:0007669"/>
    <property type="project" value="GOC"/>
</dbReference>
<feature type="coiled-coil region" evidence="7">
    <location>
        <begin position="320"/>
        <end position="347"/>
    </location>
</feature>
<organism evidence="9 10">
    <name type="scientific">Lachancea quebecensis</name>
    <dbReference type="NCBI Taxonomy" id="1654605"/>
    <lineage>
        <taxon>Eukaryota</taxon>
        <taxon>Fungi</taxon>
        <taxon>Dikarya</taxon>
        <taxon>Ascomycota</taxon>
        <taxon>Saccharomycotina</taxon>
        <taxon>Saccharomycetes</taxon>
        <taxon>Saccharomycetales</taxon>
        <taxon>Saccharomycetaceae</taxon>
        <taxon>Lachancea</taxon>
    </lineage>
</organism>
<gene>
    <name evidence="9" type="ORF">LAQU0_S03e05996g</name>
</gene>
<evidence type="ECO:0000256" key="6">
    <source>
        <dbReference type="ARBA" id="ARBA00023054"/>
    </source>
</evidence>
<evidence type="ECO:0000256" key="5">
    <source>
        <dbReference type="ARBA" id="ARBA00023034"/>
    </source>
</evidence>
<dbReference type="GO" id="GO:0042147">
    <property type="term" value="P:retrograde transport, endosome to Golgi"/>
    <property type="evidence" value="ECO:0007669"/>
    <property type="project" value="InterPro"/>
</dbReference>
<comment type="subcellular location">
    <subcellularLocation>
        <location evidence="1">Golgi apparatus</location>
        <location evidence="1">trans-Golgi network</location>
    </subcellularLocation>
</comment>
<reference evidence="10" key="1">
    <citation type="submission" date="2015-10" db="EMBL/GenBank/DDBJ databases">
        <authorList>
            <person name="Devillers H."/>
        </authorList>
    </citation>
    <scope>NUCLEOTIDE SEQUENCE [LARGE SCALE GENOMIC DNA]</scope>
</reference>
<dbReference type="EMBL" id="LN890565">
    <property type="protein sequence ID" value="CUS21586.1"/>
    <property type="molecule type" value="Genomic_DNA"/>
</dbReference>
<protein>
    <submittedName>
        <fullName evidence="9">LAQU0S03e05996g1_1</fullName>
    </submittedName>
</protein>
<keyword evidence="6 7" id="KW-0175">Coiled coil</keyword>
<dbReference type="GO" id="GO:0019905">
    <property type="term" value="F:syntaxin binding"/>
    <property type="evidence" value="ECO:0007669"/>
    <property type="project" value="TreeGrafter"/>
</dbReference>
<evidence type="ECO:0000256" key="3">
    <source>
        <dbReference type="ARBA" id="ARBA00022448"/>
    </source>
</evidence>
<dbReference type="GO" id="GO:0015031">
    <property type="term" value="P:protein transport"/>
    <property type="evidence" value="ECO:0007669"/>
    <property type="project" value="UniProtKB-KW"/>
</dbReference>
<accession>A0A0P1KRU4</accession>
<feature type="region of interest" description="Disordered" evidence="8">
    <location>
        <begin position="26"/>
        <end position="67"/>
    </location>
</feature>
<dbReference type="PANTHER" id="PTHR12965">
    <property type="entry name" value="VACUOLAR PROTEIN SORTING 54"/>
    <property type="match status" value="1"/>
</dbReference>
<feature type="compositionally biased region" description="Polar residues" evidence="8">
    <location>
        <begin position="26"/>
        <end position="35"/>
    </location>
</feature>
<dbReference type="AlphaFoldDB" id="A0A0P1KRU4"/>
<dbReference type="Proteomes" id="UP000236544">
    <property type="component" value="Unassembled WGS sequence"/>
</dbReference>
<dbReference type="GO" id="GO:0000938">
    <property type="term" value="C:GARP complex"/>
    <property type="evidence" value="ECO:0007669"/>
    <property type="project" value="InterPro"/>
</dbReference>
<comment type="similarity">
    <text evidence="2">Belongs to the VPS54 family.</text>
</comment>